<dbReference type="GO" id="GO:1990281">
    <property type="term" value="C:efflux pump complex"/>
    <property type="evidence" value="ECO:0007669"/>
    <property type="project" value="TreeGrafter"/>
</dbReference>
<dbReference type="KEGG" id="poz:I0K15_20635"/>
<dbReference type="GO" id="GO:0009279">
    <property type="term" value="C:cell outer membrane"/>
    <property type="evidence" value="ECO:0007669"/>
    <property type="project" value="UniProtKB-SubCell"/>
</dbReference>
<dbReference type="PROSITE" id="PS51257">
    <property type="entry name" value="PROKAR_LIPOPROTEIN"/>
    <property type="match status" value="1"/>
</dbReference>
<protein>
    <submittedName>
        <fullName evidence="8">TolC family protein</fullName>
    </submittedName>
</protein>
<keyword evidence="4" id="KW-1134">Transmembrane beta strand</keyword>
<dbReference type="SUPFAM" id="SSF56954">
    <property type="entry name" value="Outer membrane efflux proteins (OEP)"/>
    <property type="match status" value="1"/>
</dbReference>
<proteinExistence type="inferred from homology"/>
<evidence type="ECO:0000256" key="4">
    <source>
        <dbReference type="ARBA" id="ARBA00022452"/>
    </source>
</evidence>
<keyword evidence="9" id="KW-1185">Reference proteome</keyword>
<evidence type="ECO:0000256" key="7">
    <source>
        <dbReference type="ARBA" id="ARBA00023237"/>
    </source>
</evidence>
<dbReference type="PANTHER" id="PTHR30026:SF22">
    <property type="entry name" value="OUTER MEMBRANE EFFLUX PROTEIN"/>
    <property type="match status" value="1"/>
</dbReference>
<dbReference type="GO" id="GO:0015288">
    <property type="term" value="F:porin activity"/>
    <property type="evidence" value="ECO:0007669"/>
    <property type="project" value="TreeGrafter"/>
</dbReference>
<sequence>MTERLRQMALPVAVGVLTLLSACGGGGERSLLPREGVRVVEAPVREGRPMPAAIAASDYSDSDFARTIRQATLDFPAVDGQRARSAGVEARGRALRSGFRPQLTGGVTAGTSVLGDSSGEDTQLFVTARQLVFDGAATRNRISLNEVEELQVDAQTELLLSALALRAVRATLDLWLQSELLELARRDAAAHQLFVAQTSERMEQGVATTSDVMVARSRLADARVRLAQAETGRATAEASYASIIGPPPAEIALPPEPPLLETATARARVGSGRQLALARLRITAAQAELEVVRAQRFPAVFVELTGRRGDVLSSDGDEDVFLGLSVDQNIFTAGRIGALEAEAASEVAAARSTLGETRREVTRALDIALANRDAFPTRLAAAVSATAANEAGLAAAQELFAIGQRSFTDILDAQRDLTQAATREATLRADGQAAAFEVLDLTGDLLDVIGLEGRLDPVTDVLGPPPEDAV</sequence>
<comment type="subcellular location">
    <subcellularLocation>
        <location evidence="1">Cell outer membrane</location>
    </subcellularLocation>
</comment>
<comment type="similarity">
    <text evidence="2">Belongs to the outer membrane factor (OMF) (TC 1.B.17) family.</text>
</comment>
<evidence type="ECO:0000256" key="6">
    <source>
        <dbReference type="ARBA" id="ARBA00023136"/>
    </source>
</evidence>
<dbReference type="Gene3D" id="1.20.1600.10">
    <property type="entry name" value="Outer membrane efflux proteins (OEP)"/>
    <property type="match status" value="1"/>
</dbReference>
<evidence type="ECO:0000256" key="5">
    <source>
        <dbReference type="ARBA" id="ARBA00022692"/>
    </source>
</evidence>
<evidence type="ECO:0000256" key="3">
    <source>
        <dbReference type="ARBA" id="ARBA00022448"/>
    </source>
</evidence>
<accession>A0A7S9LSH0</accession>
<dbReference type="EMBL" id="CP064942">
    <property type="protein sequence ID" value="QPH54145.1"/>
    <property type="molecule type" value="Genomic_DNA"/>
</dbReference>
<evidence type="ECO:0000313" key="8">
    <source>
        <dbReference type="EMBL" id="QPH54145.1"/>
    </source>
</evidence>
<dbReference type="PANTHER" id="PTHR30026">
    <property type="entry name" value="OUTER MEMBRANE PROTEIN TOLC"/>
    <property type="match status" value="1"/>
</dbReference>
<gene>
    <name evidence="8" type="ORF">I0K15_20635</name>
</gene>
<keyword evidence="7" id="KW-0998">Cell outer membrane</keyword>
<keyword evidence="3" id="KW-0813">Transport</keyword>
<dbReference type="GO" id="GO:0015562">
    <property type="term" value="F:efflux transmembrane transporter activity"/>
    <property type="evidence" value="ECO:0007669"/>
    <property type="project" value="InterPro"/>
</dbReference>
<evidence type="ECO:0000313" key="9">
    <source>
        <dbReference type="Proteomes" id="UP000594800"/>
    </source>
</evidence>
<dbReference type="RefSeq" id="WP_196103354.1">
    <property type="nucleotide sequence ID" value="NZ_CP064942.1"/>
</dbReference>
<dbReference type="AlphaFoldDB" id="A0A7S9LSH0"/>
<keyword evidence="6" id="KW-0472">Membrane</keyword>
<evidence type="ECO:0000256" key="1">
    <source>
        <dbReference type="ARBA" id="ARBA00004442"/>
    </source>
</evidence>
<dbReference type="InterPro" id="IPR051906">
    <property type="entry name" value="TolC-like"/>
</dbReference>
<reference evidence="8 9" key="1">
    <citation type="submission" date="2020-11" db="EMBL/GenBank/DDBJ databases">
        <title>Description of Pontivivens ytuae sp. nov. isolated from deep sea sediment of Mariana Trench.</title>
        <authorList>
            <person name="Wang Z."/>
            <person name="Sun Q.-L."/>
            <person name="Xu X.-D."/>
            <person name="Tang Y.-Z."/>
            <person name="Zhang J."/>
        </authorList>
    </citation>
    <scope>NUCLEOTIDE SEQUENCE [LARGE SCALE GENOMIC DNA]</scope>
    <source>
        <strain evidence="8 9">MT2928</strain>
    </source>
</reference>
<dbReference type="Proteomes" id="UP000594800">
    <property type="component" value="Chromosome"/>
</dbReference>
<evidence type="ECO:0000256" key="2">
    <source>
        <dbReference type="ARBA" id="ARBA00007613"/>
    </source>
</evidence>
<dbReference type="Pfam" id="PF02321">
    <property type="entry name" value="OEP"/>
    <property type="match status" value="2"/>
</dbReference>
<organism evidence="8 9">
    <name type="scientific">Pontivivens ytuae</name>
    <dbReference type="NCBI Taxonomy" id="2789856"/>
    <lineage>
        <taxon>Bacteria</taxon>
        <taxon>Pseudomonadati</taxon>
        <taxon>Pseudomonadota</taxon>
        <taxon>Alphaproteobacteria</taxon>
        <taxon>Rhodobacterales</taxon>
        <taxon>Paracoccaceae</taxon>
        <taxon>Pontivivens</taxon>
    </lineage>
</organism>
<name>A0A7S9LSH0_9RHOB</name>
<dbReference type="InterPro" id="IPR003423">
    <property type="entry name" value="OMP_efflux"/>
</dbReference>
<keyword evidence="5" id="KW-0812">Transmembrane</keyword>